<dbReference type="Proteomes" id="UP000012065">
    <property type="component" value="Unassembled WGS sequence"/>
</dbReference>
<keyword evidence="2" id="KW-0805">Transcription regulation</keyword>
<dbReference type="EMBL" id="CAOJ01009506">
    <property type="protein sequence ID" value="CCO32229.1"/>
    <property type="molecule type" value="Genomic_DNA"/>
</dbReference>
<dbReference type="GO" id="GO:0000981">
    <property type="term" value="F:DNA-binding transcription factor activity, RNA polymerase II-specific"/>
    <property type="evidence" value="ECO:0007669"/>
    <property type="project" value="TreeGrafter"/>
</dbReference>
<evidence type="ECO:0000313" key="7">
    <source>
        <dbReference type="Proteomes" id="UP000012065"/>
    </source>
</evidence>
<dbReference type="GO" id="GO:0005634">
    <property type="term" value="C:nucleus"/>
    <property type="evidence" value="ECO:0007669"/>
    <property type="project" value="UniProtKB-SubCell"/>
</dbReference>
<evidence type="ECO:0000256" key="3">
    <source>
        <dbReference type="ARBA" id="ARBA00023125"/>
    </source>
</evidence>
<keyword evidence="5" id="KW-0539">Nucleus</keyword>
<comment type="subcellular location">
    <subcellularLocation>
        <location evidence="1">Nucleus</location>
    </subcellularLocation>
</comment>
<dbReference type="PANTHER" id="PTHR31845:SF19">
    <property type="entry name" value="TRANSCRIPTION FACTOR DOMAIN-CONTAINING PROTEIN"/>
    <property type="match status" value="1"/>
</dbReference>
<evidence type="ECO:0000313" key="6">
    <source>
        <dbReference type="EMBL" id="CCO32229.1"/>
    </source>
</evidence>
<name>M5BY95_THACB</name>
<comment type="caution">
    <text evidence="6">The sequence shown here is derived from an EMBL/GenBank/DDBJ whole genome shotgun (WGS) entry which is preliminary data.</text>
</comment>
<keyword evidence="3" id="KW-0238">DNA-binding</keyword>
<gene>
    <name evidence="6" type="ORF">BN14_06283</name>
</gene>
<sequence length="381" mass="43161">MNDKEEIIAGLLEIISKRNAGNVTNDPDNEWLWTERAVHSLMSTQSFKPHDPRSEEEELPDHFHGSIDPLLMELDAQDTATSSEGTSQTQKIDEDRPIHLIHPDLGAIATESQMDPETLALQILSDEEVMYLFHLYHENINVTFAVLDPLIHTAANVKERCPLLFIVVCTIASRYWAARPTLYTALMEHVQHEARKCQQLLWIAPFVPIPARPDAISGYILPPNDVLVWTGAFVQILRRDLDHVSYQLDAAAEVLQIANRTLPKYAFYRYSPDRHWSWPVHAASFLIKLVKPRCIELPGLTLTESQHTEILSLLDRFIHILRTSAIDDRHPPALYACSLADILSEGALDTRGMGCIENQQGLITDGSVPQIGLENFWDRML</sequence>
<evidence type="ECO:0000256" key="1">
    <source>
        <dbReference type="ARBA" id="ARBA00004123"/>
    </source>
</evidence>
<organism evidence="6 7">
    <name type="scientific">Thanatephorus cucumeris (strain AG1-IB / isolate 7/3/14)</name>
    <name type="common">Lettuce bottom rot fungus</name>
    <name type="synonym">Rhizoctonia solani</name>
    <dbReference type="NCBI Taxonomy" id="1108050"/>
    <lineage>
        <taxon>Eukaryota</taxon>
        <taxon>Fungi</taxon>
        <taxon>Dikarya</taxon>
        <taxon>Basidiomycota</taxon>
        <taxon>Agaricomycotina</taxon>
        <taxon>Agaricomycetes</taxon>
        <taxon>Cantharellales</taxon>
        <taxon>Ceratobasidiaceae</taxon>
        <taxon>Rhizoctonia</taxon>
        <taxon>Rhizoctonia solani AG-1</taxon>
    </lineage>
</organism>
<evidence type="ECO:0000256" key="5">
    <source>
        <dbReference type="ARBA" id="ARBA00023242"/>
    </source>
</evidence>
<proteinExistence type="predicted"/>
<protein>
    <submittedName>
        <fullName evidence="6">Uncharacterized protein</fullName>
    </submittedName>
</protein>
<dbReference type="InterPro" id="IPR051089">
    <property type="entry name" value="prtT"/>
</dbReference>
<reference evidence="6 7" key="1">
    <citation type="journal article" date="2013" name="J. Biotechnol.">
        <title>Establishment and interpretation of the genome sequence of the phytopathogenic fungus Rhizoctonia solani AG1-IB isolate 7/3/14.</title>
        <authorList>
            <person name="Wibberg D.W."/>
            <person name="Jelonek L.J."/>
            <person name="Rupp O.R."/>
            <person name="Hennig M.H."/>
            <person name="Eikmeyer F.E."/>
            <person name="Goesmann A.G."/>
            <person name="Hartmann A.H."/>
            <person name="Borriss R.B."/>
            <person name="Grosch R.G."/>
            <person name="Puehler A.P."/>
            <person name="Schlueter A.S."/>
        </authorList>
    </citation>
    <scope>NUCLEOTIDE SEQUENCE [LARGE SCALE GENOMIC DNA]</scope>
    <source>
        <strain evidence="7">AG1-IB / isolate 7/3/14</strain>
    </source>
</reference>
<dbReference type="PANTHER" id="PTHR31845">
    <property type="entry name" value="FINGER DOMAIN PROTEIN, PUTATIVE-RELATED"/>
    <property type="match status" value="1"/>
</dbReference>
<dbReference type="HOGENOM" id="CLU_725999_0_0_1"/>
<evidence type="ECO:0000256" key="2">
    <source>
        <dbReference type="ARBA" id="ARBA00023015"/>
    </source>
</evidence>
<evidence type="ECO:0000256" key="4">
    <source>
        <dbReference type="ARBA" id="ARBA00023163"/>
    </source>
</evidence>
<keyword evidence="4" id="KW-0804">Transcription</keyword>
<dbReference type="GO" id="GO:0000976">
    <property type="term" value="F:transcription cis-regulatory region binding"/>
    <property type="evidence" value="ECO:0007669"/>
    <property type="project" value="TreeGrafter"/>
</dbReference>
<accession>M5BY95</accession>
<dbReference type="AlphaFoldDB" id="M5BY95"/>